<dbReference type="GO" id="GO:0009897">
    <property type="term" value="C:external side of plasma membrane"/>
    <property type="evidence" value="ECO:0000318"/>
    <property type="project" value="GO_Central"/>
</dbReference>
<feature type="chain" id="PRO_5035254550" evidence="12">
    <location>
        <begin position="22"/>
        <end position="348"/>
    </location>
</feature>
<keyword evidence="6" id="KW-1015">Disulfide bond</keyword>
<evidence type="ECO:0000256" key="6">
    <source>
        <dbReference type="ARBA" id="ARBA00023157"/>
    </source>
</evidence>
<dbReference type="SMART" id="SM00409">
    <property type="entry name" value="IG"/>
    <property type="match status" value="1"/>
</dbReference>
<dbReference type="FunFam" id="2.60.40.10:FF:000088">
    <property type="entry name" value="Butyrophilin subfamily 1 member A1"/>
    <property type="match status" value="1"/>
</dbReference>
<name>A0A8J1LK98_XENLA</name>
<feature type="compositionally biased region" description="Basic and acidic residues" evidence="10">
    <location>
        <begin position="150"/>
        <end position="166"/>
    </location>
</feature>
<dbReference type="InterPro" id="IPR050504">
    <property type="entry name" value="IgSF_BTN/MOG"/>
</dbReference>
<dbReference type="Gene3D" id="2.60.40.10">
    <property type="entry name" value="Immunoglobulins"/>
    <property type="match status" value="2"/>
</dbReference>
<evidence type="ECO:0000256" key="3">
    <source>
        <dbReference type="ARBA" id="ARBA00022729"/>
    </source>
</evidence>
<dbReference type="PANTHER" id="PTHR24100">
    <property type="entry name" value="BUTYROPHILIN"/>
    <property type="match status" value="1"/>
</dbReference>
<dbReference type="RefSeq" id="XP_041429519.1">
    <property type="nucleotide sequence ID" value="XM_041573585.1"/>
</dbReference>
<keyword evidence="4 11" id="KW-1133">Transmembrane helix</keyword>
<dbReference type="OrthoDB" id="6105938at2759"/>
<feature type="domain" description="Ig-like" evidence="13">
    <location>
        <begin position="146"/>
        <end position="249"/>
    </location>
</feature>
<dbReference type="FunFam" id="2.60.40.10:FF:000142">
    <property type="entry name" value="V-set domain-containing T-cell activation inhibitor 1"/>
    <property type="match status" value="1"/>
</dbReference>
<keyword evidence="14" id="KW-1185">Reference proteome</keyword>
<evidence type="ECO:0000256" key="11">
    <source>
        <dbReference type="SAM" id="Phobius"/>
    </source>
</evidence>
<gene>
    <name evidence="15" type="primary">LOC108699404</name>
</gene>
<feature type="signal peptide" evidence="12">
    <location>
        <begin position="1"/>
        <end position="21"/>
    </location>
</feature>
<evidence type="ECO:0000256" key="9">
    <source>
        <dbReference type="ARBA" id="ARBA00038221"/>
    </source>
</evidence>
<dbReference type="PROSITE" id="PS50835">
    <property type="entry name" value="IG_LIKE"/>
    <property type="match status" value="2"/>
</dbReference>
<dbReference type="InterPro" id="IPR007110">
    <property type="entry name" value="Ig-like_dom"/>
</dbReference>
<evidence type="ECO:0000256" key="7">
    <source>
        <dbReference type="ARBA" id="ARBA00023180"/>
    </source>
</evidence>
<keyword evidence="5 11" id="KW-0472">Membrane</keyword>
<dbReference type="InterPro" id="IPR036179">
    <property type="entry name" value="Ig-like_dom_sf"/>
</dbReference>
<evidence type="ECO:0000256" key="4">
    <source>
        <dbReference type="ARBA" id="ARBA00022989"/>
    </source>
</evidence>
<keyword evidence="2 11" id="KW-0812">Transmembrane</keyword>
<evidence type="ECO:0000256" key="10">
    <source>
        <dbReference type="SAM" id="MobiDB-lite"/>
    </source>
</evidence>
<comment type="similarity">
    <text evidence="9">Belongs to the SKINT family.</text>
</comment>
<dbReference type="GO" id="GO:0001817">
    <property type="term" value="P:regulation of cytokine production"/>
    <property type="evidence" value="ECO:0000318"/>
    <property type="project" value="GO_Central"/>
</dbReference>
<sequence>MAHIILIGLCIFLTQYKESLSIRFKVTSVPSVVAAFGSDVVLPCRLTPEMNVEKMEIRWFKPMYQPYVHLYINGKDDYLIQMPQFTNRTELIKENITRGVFPLMIRNITVQDSGKYYCFVDSGDHESRTTIELNVTAPFHLKIRIPREAPVKQKSQEQRSESKKDGAVGTRPNISKVNNDTLLCESCDWLPKPYLTWTDNEGKQIMSSVERVLRDEKSLYCITSIINLPSTSNITCTVSNSLNQSKEFSMQIREKGQPQTCRDLYSRYIIFWPCLAVTLGCICLLLKSHREHQKEYGQLQKKYDALLGSLCKSCNNNWTHPAEKAAQIASLSRSCCKCHILDGMNWAG</sequence>
<dbReference type="InterPro" id="IPR003599">
    <property type="entry name" value="Ig_sub"/>
</dbReference>
<keyword evidence="7" id="KW-0325">Glycoprotein</keyword>
<dbReference type="Pfam" id="PF22705">
    <property type="entry name" value="C2-set_3"/>
    <property type="match status" value="1"/>
</dbReference>
<evidence type="ECO:0000256" key="8">
    <source>
        <dbReference type="ARBA" id="ARBA00023319"/>
    </source>
</evidence>
<organism evidence="14 15">
    <name type="scientific">Xenopus laevis</name>
    <name type="common">African clawed frog</name>
    <dbReference type="NCBI Taxonomy" id="8355"/>
    <lineage>
        <taxon>Eukaryota</taxon>
        <taxon>Metazoa</taxon>
        <taxon>Chordata</taxon>
        <taxon>Craniata</taxon>
        <taxon>Vertebrata</taxon>
        <taxon>Euteleostomi</taxon>
        <taxon>Amphibia</taxon>
        <taxon>Batrachia</taxon>
        <taxon>Anura</taxon>
        <taxon>Pipoidea</taxon>
        <taxon>Pipidae</taxon>
        <taxon>Xenopodinae</taxon>
        <taxon>Xenopus</taxon>
        <taxon>Xenopus</taxon>
    </lineage>
</organism>
<evidence type="ECO:0000256" key="5">
    <source>
        <dbReference type="ARBA" id="ARBA00023136"/>
    </source>
</evidence>
<dbReference type="GO" id="GO:0050852">
    <property type="term" value="P:T cell receptor signaling pathway"/>
    <property type="evidence" value="ECO:0000318"/>
    <property type="project" value="GO_Central"/>
</dbReference>
<dbReference type="GeneID" id="108699404"/>
<evidence type="ECO:0000256" key="2">
    <source>
        <dbReference type="ARBA" id="ARBA00022692"/>
    </source>
</evidence>
<evidence type="ECO:0000313" key="15">
    <source>
        <dbReference type="RefSeq" id="XP_041429519.1"/>
    </source>
</evidence>
<reference evidence="15" key="1">
    <citation type="submission" date="2025-08" db="UniProtKB">
        <authorList>
            <consortium name="RefSeq"/>
        </authorList>
    </citation>
    <scope>IDENTIFICATION</scope>
    <source>
        <strain evidence="15">J_2021</strain>
        <tissue evidence="15">Erythrocytes</tissue>
    </source>
</reference>
<keyword evidence="8" id="KW-0393">Immunoglobulin domain</keyword>
<evidence type="ECO:0000256" key="1">
    <source>
        <dbReference type="ARBA" id="ARBA00004370"/>
    </source>
</evidence>
<dbReference type="InterPro" id="IPR013783">
    <property type="entry name" value="Ig-like_fold"/>
</dbReference>
<feature type="region of interest" description="Disordered" evidence="10">
    <location>
        <begin position="150"/>
        <end position="173"/>
    </location>
</feature>
<dbReference type="SUPFAM" id="SSF48726">
    <property type="entry name" value="Immunoglobulin"/>
    <property type="match status" value="2"/>
</dbReference>
<evidence type="ECO:0000256" key="12">
    <source>
        <dbReference type="SAM" id="SignalP"/>
    </source>
</evidence>
<dbReference type="InterPro" id="IPR053896">
    <property type="entry name" value="BTN3A2-like_Ig-C"/>
</dbReference>
<proteinExistence type="inferred from homology"/>
<dbReference type="PANTHER" id="PTHR24100:SF144">
    <property type="entry name" value="SELECTION AND UPKEEP OF INTRAEPITHELIAL T-CELLS PROTEIN 2 ISOFORM X1"/>
    <property type="match status" value="1"/>
</dbReference>
<keyword evidence="3 12" id="KW-0732">Signal</keyword>
<dbReference type="GO" id="GO:0050863">
    <property type="term" value="P:regulation of T cell activation"/>
    <property type="evidence" value="ECO:0007669"/>
    <property type="project" value="UniProtKB-ARBA"/>
</dbReference>
<accession>A0A8J1LK98</accession>
<dbReference type="GO" id="GO:1903037">
    <property type="term" value="P:regulation of leukocyte cell-cell adhesion"/>
    <property type="evidence" value="ECO:0007669"/>
    <property type="project" value="UniProtKB-ARBA"/>
</dbReference>
<protein>
    <submittedName>
        <fullName evidence="15">Butyrophilin subfamily 1 member A1 isoform X1</fullName>
    </submittedName>
</protein>
<dbReference type="InterPro" id="IPR013106">
    <property type="entry name" value="Ig_V-set"/>
</dbReference>
<dbReference type="GO" id="GO:0042110">
    <property type="term" value="P:T cell activation"/>
    <property type="evidence" value="ECO:0007669"/>
    <property type="project" value="UniProtKB-ARBA"/>
</dbReference>
<feature type="transmembrane region" description="Helical" evidence="11">
    <location>
        <begin position="265"/>
        <end position="286"/>
    </location>
</feature>
<dbReference type="Pfam" id="PF07686">
    <property type="entry name" value="V-set"/>
    <property type="match status" value="1"/>
</dbReference>
<feature type="domain" description="Ig-like" evidence="13">
    <location>
        <begin position="22"/>
        <end position="136"/>
    </location>
</feature>
<dbReference type="AlphaFoldDB" id="A0A8J1LK98"/>
<evidence type="ECO:0000259" key="13">
    <source>
        <dbReference type="PROSITE" id="PS50835"/>
    </source>
</evidence>
<dbReference type="CTD" id="108699404"/>
<dbReference type="GO" id="GO:0005102">
    <property type="term" value="F:signaling receptor binding"/>
    <property type="evidence" value="ECO:0000318"/>
    <property type="project" value="GO_Central"/>
</dbReference>
<dbReference type="Proteomes" id="UP000186698">
    <property type="component" value="Chromosome 8L"/>
</dbReference>
<comment type="subcellular location">
    <subcellularLocation>
        <location evidence="1">Membrane</location>
    </subcellularLocation>
</comment>
<evidence type="ECO:0000313" key="14">
    <source>
        <dbReference type="Proteomes" id="UP000186698"/>
    </source>
</evidence>